<keyword evidence="6 7" id="KW-0067">ATP-binding</keyword>
<dbReference type="AlphaFoldDB" id="A0A845V0Z1"/>
<keyword evidence="7 8" id="KW-0961">Cell wall biogenesis/degradation</keyword>
<keyword evidence="12" id="KW-1185">Reference proteome</keyword>
<reference evidence="11 12" key="1">
    <citation type="submission" date="2020-02" db="EMBL/GenBank/DDBJ databases">
        <authorList>
            <person name="Zhang X.-Y."/>
        </authorList>
    </citation>
    <scope>NUCLEOTIDE SEQUENCE [LARGE SCALE GENOMIC DNA]</scope>
    <source>
        <strain evidence="11 12">C33</strain>
    </source>
</reference>
<evidence type="ECO:0000313" key="11">
    <source>
        <dbReference type="EMBL" id="NDY96738.1"/>
    </source>
</evidence>
<comment type="catalytic activity">
    <reaction evidence="7 8">
        <text>UDP-N-acetyl-alpha-D-muramoyl-L-alanine + D-glutamate + ATP = UDP-N-acetyl-alpha-D-muramoyl-L-alanyl-D-glutamate + ADP + phosphate + H(+)</text>
        <dbReference type="Rhea" id="RHEA:16429"/>
        <dbReference type="ChEBI" id="CHEBI:15378"/>
        <dbReference type="ChEBI" id="CHEBI:29986"/>
        <dbReference type="ChEBI" id="CHEBI:30616"/>
        <dbReference type="ChEBI" id="CHEBI:43474"/>
        <dbReference type="ChEBI" id="CHEBI:83898"/>
        <dbReference type="ChEBI" id="CHEBI:83900"/>
        <dbReference type="ChEBI" id="CHEBI:456216"/>
        <dbReference type="EC" id="6.3.2.9"/>
    </reaction>
</comment>
<dbReference type="RefSeq" id="WP_164212115.1">
    <property type="nucleotide sequence ID" value="NZ_JAAGSC010000043.1"/>
</dbReference>
<dbReference type="GO" id="GO:0051301">
    <property type="term" value="P:cell division"/>
    <property type="evidence" value="ECO:0007669"/>
    <property type="project" value="UniProtKB-KW"/>
</dbReference>
<dbReference type="Pfam" id="PF08245">
    <property type="entry name" value="Mur_ligase_M"/>
    <property type="match status" value="1"/>
</dbReference>
<dbReference type="InterPro" id="IPR005762">
    <property type="entry name" value="MurD"/>
</dbReference>
<evidence type="ECO:0000256" key="4">
    <source>
        <dbReference type="ARBA" id="ARBA00022598"/>
    </source>
</evidence>
<dbReference type="PANTHER" id="PTHR43692">
    <property type="entry name" value="UDP-N-ACETYLMURAMOYLALANINE--D-GLUTAMATE LIGASE"/>
    <property type="match status" value="1"/>
</dbReference>
<protein>
    <recommendedName>
        <fullName evidence="7 8">UDP-N-acetylmuramoylalanine--D-glutamate ligase</fullName>
        <ecNumber evidence="7 8">6.3.2.9</ecNumber>
    </recommendedName>
    <alternativeName>
        <fullName evidence="7">D-glutamic acid-adding enzyme</fullName>
    </alternativeName>
    <alternativeName>
        <fullName evidence="7">UDP-N-acetylmuramoyl-L-alanyl-D-glutamate synthetase</fullName>
    </alternativeName>
</protein>
<dbReference type="InterPro" id="IPR004101">
    <property type="entry name" value="Mur_ligase_C"/>
</dbReference>
<dbReference type="Gene3D" id="3.40.1190.10">
    <property type="entry name" value="Mur-like, catalytic domain"/>
    <property type="match status" value="1"/>
</dbReference>
<keyword evidence="3 7" id="KW-0963">Cytoplasm</keyword>
<evidence type="ECO:0000256" key="7">
    <source>
        <dbReference type="HAMAP-Rule" id="MF_00639"/>
    </source>
</evidence>
<evidence type="ECO:0000259" key="9">
    <source>
        <dbReference type="Pfam" id="PF02875"/>
    </source>
</evidence>
<keyword evidence="7 8" id="KW-0132">Cell division</keyword>
<evidence type="ECO:0000256" key="8">
    <source>
        <dbReference type="RuleBase" id="RU003664"/>
    </source>
</evidence>
<dbReference type="GO" id="GO:0008764">
    <property type="term" value="F:UDP-N-acetylmuramoylalanine-D-glutamate ligase activity"/>
    <property type="evidence" value="ECO:0007669"/>
    <property type="project" value="UniProtKB-UniRule"/>
</dbReference>
<dbReference type="EMBL" id="JAAGSC010000043">
    <property type="protein sequence ID" value="NDY96738.1"/>
    <property type="molecule type" value="Genomic_DNA"/>
</dbReference>
<comment type="function">
    <text evidence="7 8">Cell wall formation. Catalyzes the addition of glutamate to the nucleotide precursor UDP-N-acetylmuramoyl-L-alanine (UMA).</text>
</comment>
<name>A0A845V0Z1_9GAMM</name>
<keyword evidence="7 8" id="KW-0133">Cell shape</keyword>
<evidence type="ECO:0000259" key="10">
    <source>
        <dbReference type="Pfam" id="PF08245"/>
    </source>
</evidence>
<gene>
    <name evidence="7 11" type="primary">murD</name>
    <name evidence="11" type="ORF">G3I74_13460</name>
</gene>
<keyword evidence="5 7" id="KW-0547">Nucleotide-binding</keyword>
<evidence type="ECO:0000256" key="2">
    <source>
        <dbReference type="ARBA" id="ARBA00004752"/>
    </source>
</evidence>
<feature type="domain" description="Mur ligase central" evidence="10">
    <location>
        <begin position="108"/>
        <end position="272"/>
    </location>
</feature>
<accession>A0A845V0Z1</accession>
<dbReference type="InterPro" id="IPR036565">
    <property type="entry name" value="Mur-like_cat_sf"/>
</dbReference>
<dbReference type="Gene3D" id="3.90.190.20">
    <property type="entry name" value="Mur ligase, C-terminal domain"/>
    <property type="match status" value="1"/>
</dbReference>
<keyword evidence="4 7" id="KW-0436">Ligase</keyword>
<evidence type="ECO:0000256" key="1">
    <source>
        <dbReference type="ARBA" id="ARBA00004496"/>
    </source>
</evidence>
<dbReference type="Pfam" id="PF02875">
    <property type="entry name" value="Mur_ligase_C"/>
    <property type="match status" value="1"/>
</dbReference>
<dbReference type="SUPFAM" id="SSF53244">
    <property type="entry name" value="MurD-like peptide ligases, peptide-binding domain"/>
    <property type="match status" value="1"/>
</dbReference>
<dbReference type="Gene3D" id="3.40.50.720">
    <property type="entry name" value="NAD(P)-binding Rossmann-like Domain"/>
    <property type="match status" value="1"/>
</dbReference>
<keyword evidence="7 8" id="KW-0573">Peptidoglycan synthesis</keyword>
<comment type="pathway">
    <text evidence="2 7 8">Cell wall biogenesis; peptidoglycan biosynthesis.</text>
</comment>
<feature type="domain" description="Mur ligase C-terminal" evidence="9">
    <location>
        <begin position="295"/>
        <end position="413"/>
    </location>
</feature>
<evidence type="ECO:0000256" key="6">
    <source>
        <dbReference type="ARBA" id="ARBA00022840"/>
    </source>
</evidence>
<dbReference type="UniPathway" id="UPA00219"/>
<dbReference type="EC" id="6.3.2.9" evidence="7 8"/>
<keyword evidence="7 8" id="KW-0131">Cell cycle</keyword>
<dbReference type="InterPro" id="IPR013221">
    <property type="entry name" value="Mur_ligase_cen"/>
</dbReference>
<sequence length="444" mass="47905">MRLEQLRGLRIGILGYGREGAAALDALLARVPDCKPVVWVESGAVPVKVPSRTGPFDHGLLDFDVLIRSPGIPVLHPALQHFRSVGGPIVNPTSIWLAERPDVRVLAVTGSKGKSTTASLLAHMLHACGRTVLLAGNIGVPVLEHLDTDAEMAVLELSSYQLADLEGRLHLGLFTRLFPEHGDWHGGVDHYFASKLRMVELLHGLPLLINARDPVLLEATELVPARVLGNQPPLTHRRDSALVRDGQTLLQSAQWPLLGQHNLDNAALALEAAARVGVDLQEGVAALRTFRPLAHRLEVVAGKDQGRGWINDSIATTPHATLAALEALQGRPVVLIAGGYVRPADWSVVLQHCRRWPLAGLVVLPDSGCDIAAAFVAEPETCRGEIRSVSNLDEAVAESASLAGTKGTILLSPGAASFPHFRNFEDRGERFREAVRTYRERSTA</sequence>
<comment type="caution">
    <text evidence="11">The sequence shown here is derived from an EMBL/GenBank/DDBJ whole genome shotgun (WGS) entry which is preliminary data.</text>
</comment>
<dbReference type="InterPro" id="IPR036615">
    <property type="entry name" value="Mur_ligase_C_dom_sf"/>
</dbReference>
<evidence type="ECO:0000313" key="12">
    <source>
        <dbReference type="Proteomes" id="UP000484885"/>
    </source>
</evidence>
<evidence type="ECO:0000256" key="3">
    <source>
        <dbReference type="ARBA" id="ARBA00022490"/>
    </source>
</evidence>
<dbReference type="GO" id="GO:0005737">
    <property type="term" value="C:cytoplasm"/>
    <property type="evidence" value="ECO:0007669"/>
    <property type="project" value="UniProtKB-SubCell"/>
</dbReference>
<dbReference type="HAMAP" id="MF_00639">
    <property type="entry name" value="MurD"/>
    <property type="match status" value="1"/>
</dbReference>
<dbReference type="SUPFAM" id="SSF53623">
    <property type="entry name" value="MurD-like peptide ligases, catalytic domain"/>
    <property type="match status" value="1"/>
</dbReference>
<dbReference type="GO" id="GO:0071555">
    <property type="term" value="P:cell wall organization"/>
    <property type="evidence" value="ECO:0007669"/>
    <property type="project" value="UniProtKB-KW"/>
</dbReference>
<proteinExistence type="inferred from homology"/>
<dbReference type="GO" id="GO:0008360">
    <property type="term" value="P:regulation of cell shape"/>
    <property type="evidence" value="ECO:0007669"/>
    <property type="project" value="UniProtKB-KW"/>
</dbReference>
<evidence type="ECO:0000256" key="5">
    <source>
        <dbReference type="ARBA" id="ARBA00022741"/>
    </source>
</evidence>
<comment type="similarity">
    <text evidence="7">Belongs to the MurCDEF family.</text>
</comment>
<dbReference type="GO" id="GO:0005524">
    <property type="term" value="F:ATP binding"/>
    <property type="evidence" value="ECO:0007669"/>
    <property type="project" value="UniProtKB-UniRule"/>
</dbReference>
<dbReference type="NCBIfam" id="TIGR01087">
    <property type="entry name" value="murD"/>
    <property type="match status" value="1"/>
</dbReference>
<organism evidence="11 12">
    <name type="scientific">Wenzhouxiangella limi</name>
    <dbReference type="NCBI Taxonomy" id="2707351"/>
    <lineage>
        <taxon>Bacteria</taxon>
        <taxon>Pseudomonadati</taxon>
        <taxon>Pseudomonadota</taxon>
        <taxon>Gammaproteobacteria</taxon>
        <taxon>Chromatiales</taxon>
        <taxon>Wenzhouxiangellaceae</taxon>
        <taxon>Wenzhouxiangella</taxon>
    </lineage>
</organism>
<dbReference type="PANTHER" id="PTHR43692:SF1">
    <property type="entry name" value="UDP-N-ACETYLMURAMOYLALANINE--D-GLUTAMATE LIGASE"/>
    <property type="match status" value="1"/>
</dbReference>
<comment type="subcellular location">
    <subcellularLocation>
        <location evidence="1 7 8">Cytoplasm</location>
    </subcellularLocation>
</comment>
<dbReference type="Proteomes" id="UP000484885">
    <property type="component" value="Unassembled WGS sequence"/>
</dbReference>
<feature type="binding site" evidence="7">
    <location>
        <begin position="110"/>
        <end position="116"/>
    </location>
    <ligand>
        <name>ATP</name>
        <dbReference type="ChEBI" id="CHEBI:30616"/>
    </ligand>
</feature>
<dbReference type="GO" id="GO:0009252">
    <property type="term" value="P:peptidoglycan biosynthetic process"/>
    <property type="evidence" value="ECO:0007669"/>
    <property type="project" value="UniProtKB-UniRule"/>
</dbReference>